<keyword evidence="4" id="KW-0234">DNA repair</keyword>
<dbReference type="GO" id="GO:0006307">
    <property type="term" value="P:DNA alkylation repair"/>
    <property type="evidence" value="ECO:0007669"/>
    <property type="project" value="TreeGrafter"/>
</dbReference>
<organism evidence="6 7">
    <name type="scientific">Henriciella mobilis</name>
    <dbReference type="NCBI Taxonomy" id="2305467"/>
    <lineage>
        <taxon>Bacteria</taxon>
        <taxon>Pseudomonadati</taxon>
        <taxon>Pseudomonadota</taxon>
        <taxon>Alphaproteobacteria</taxon>
        <taxon>Hyphomonadales</taxon>
        <taxon>Hyphomonadaceae</taxon>
        <taxon>Henriciella</taxon>
    </lineage>
</organism>
<dbReference type="Gene3D" id="1.10.1670.40">
    <property type="match status" value="1"/>
</dbReference>
<protein>
    <recommendedName>
        <fullName evidence="2">DNA-3-methyladenine glycosylase II</fullName>
        <ecNumber evidence="2">3.2.2.21</ecNumber>
    </recommendedName>
</protein>
<keyword evidence="3" id="KW-0227">DNA damage</keyword>
<dbReference type="SMART" id="SM00478">
    <property type="entry name" value="ENDO3c"/>
    <property type="match status" value="1"/>
</dbReference>
<comment type="caution">
    <text evidence="6">The sequence shown here is derived from an EMBL/GenBank/DDBJ whole genome shotgun (WGS) entry which is preliminary data.</text>
</comment>
<proteinExistence type="predicted"/>
<gene>
    <name evidence="6" type="ORF">D1223_06605</name>
</gene>
<comment type="catalytic activity">
    <reaction evidence="1">
        <text>Hydrolysis of alkylated DNA, releasing 3-methyladenine, 3-methylguanine, 7-methylguanine and 7-methyladenine.</text>
        <dbReference type="EC" id="3.2.2.21"/>
    </reaction>
</comment>
<dbReference type="InterPro" id="IPR011257">
    <property type="entry name" value="DNA_glycosylase"/>
</dbReference>
<dbReference type="Pfam" id="PF00730">
    <property type="entry name" value="HhH-GPD"/>
    <property type="match status" value="1"/>
</dbReference>
<dbReference type="OrthoDB" id="9785929at2"/>
<dbReference type="GO" id="GO:0032993">
    <property type="term" value="C:protein-DNA complex"/>
    <property type="evidence" value="ECO:0007669"/>
    <property type="project" value="TreeGrafter"/>
</dbReference>
<evidence type="ECO:0000256" key="4">
    <source>
        <dbReference type="ARBA" id="ARBA00023204"/>
    </source>
</evidence>
<dbReference type="InterPro" id="IPR051912">
    <property type="entry name" value="Alkylbase_DNA_Glycosylase/TA"/>
</dbReference>
<dbReference type="AlphaFoldDB" id="A0A399RM19"/>
<dbReference type="RefSeq" id="WP_119376062.1">
    <property type="nucleotide sequence ID" value="NZ_QWFX01000006.1"/>
</dbReference>
<dbReference type="EMBL" id="QWFX01000006">
    <property type="protein sequence ID" value="RIJ30755.1"/>
    <property type="molecule type" value="Genomic_DNA"/>
</dbReference>
<dbReference type="EC" id="3.2.2.21" evidence="2"/>
<dbReference type="SUPFAM" id="SSF48150">
    <property type="entry name" value="DNA-glycosylase"/>
    <property type="match status" value="1"/>
</dbReference>
<dbReference type="PANTHER" id="PTHR43003">
    <property type="entry name" value="DNA-3-METHYLADENINE GLYCOSYLASE"/>
    <property type="match status" value="1"/>
</dbReference>
<evidence type="ECO:0000256" key="3">
    <source>
        <dbReference type="ARBA" id="ARBA00022763"/>
    </source>
</evidence>
<dbReference type="PANTHER" id="PTHR43003:SF5">
    <property type="entry name" value="DNA-3-METHYLADENINE GLYCOSYLASE"/>
    <property type="match status" value="1"/>
</dbReference>
<evidence type="ECO:0000313" key="7">
    <source>
        <dbReference type="Proteomes" id="UP000266385"/>
    </source>
</evidence>
<dbReference type="GO" id="GO:0043916">
    <property type="term" value="F:DNA-7-methylguanine glycosylase activity"/>
    <property type="evidence" value="ECO:0007669"/>
    <property type="project" value="TreeGrafter"/>
</dbReference>
<name>A0A399RM19_9PROT</name>
<keyword evidence="7" id="KW-1185">Reference proteome</keyword>
<dbReference type="CDD" id="cd00056">
    <property type="entry name" value="ENDO3c"/>
    <property type="match status" value="1"/>
</dbReference>
<dbReference type="GO" id="GO:0032131">
    <property type="term" value="F:alkylated DNA binding"/>
    <property type="evidence" value="ECO:0007669"/>
    <property type="project" value="TreeGrafter"/>
</dbReference>
<sequence length="214" mass="23361">MTGPSSETLIEACEHLSARDAALARAFADYGVPAWRTAEPAYATIARMIAFQQITTKAARTIWDRVEAQLGTVCTEAVLGEDEDALRACGLSRPKIRHLRSIAEAVESGALDLERVHAAEMDEARAELVAVKGIGPWTADLFLMACGRLDAFPAGDVGLMEAYRLLRDHDERMESKAFTTLADSWRPYRGVAAHLLWAWINAERAKNYAADGGG</sequence>
<dbReference type="GO" id="GO:0006285">
    <property type="term" value="P:base-excision repair, AP site formation"/>
    <property type="evidence" value="ECO:0007669"/>
    <property type="project" value="TreeGrafter"/>
</dbReference>
<dbReference type="Proteomes" id="UP000266385">
    <property type="component" value="Unassembled WGS sequence"/>
</dbReference>
<feature type="domain" description="HhH-GPD" evidence="5">
    <location>
        <begin position="50"/>
        <end position="201"/>
    </location>
</feature>
<reference evidence="6 7" key="1">
    <citation type="submission" date="2018-08" db="EMBL/GenBank/DDBJ databases">
        <title>Henriciella mobilis sp. nov., isolated from seawater.</title>
        <authorList>
            <person name="Cheng H."/>
            <person name="Wu Y.-H."/>
            <person name="Xu X.-W."/>
            <person name="Guo L.-L."/>
        </authorList>
    </citation>
    <scope>NUCLEOTIDE SEQUENCE [LARGE SCALE GENOMIC DNA]</scope>
    <source>
        <strain evidence="6 7">JN25</strain>
    </source>
</reference>
<dbReference type="InterPro" id="IPR003265">
    <property type="entry name" value="HhH-GPD_domain"/>
</dbReference>
<dbReference type="GO" id="GO:0005737">
    <property type="term" value="C:cytoplasm"/>
    <property type="evidence" value="ECO:0007669"/>
    <property type="project" value="TreeGrafter"/>
</dbReference>
<evidence type="ECO:0000313" key="6">
    <source>
        <dbReference type="EMBL" id="RIJ30755.1"/>
    </source>
</evidence>
<evidence type="ECO:0000256" key="1">
    <source>
        <dbReference type="ARBA" id="ARBA00000086"/>
    </source>
</evidence>
<evidence type="ECO:0000259" key="5">
    <source>
        <dbReference type="SMART" id="SM00478"/>
    </source>
</evidence>
<dbReference type="GO" id="GO:0008725">
    <property type="term" value="F:DNA-3-methyladenine glycosylase activity"/>
    <property type="evidence" value="ECO:0007669"/>
    <property type="project" value="TreeGrafter"/>
</dbReference>
<accession>A0A399RM19</accession>
<evidence type="ECO:0000256" key="2">
    <source>
        <dbReference type="ARBA" id="ARBA00012000"/>
    </source>
</evidence>
<dbReference type="Gene3D" id="1.10.340.30">
    <property type="entry name" value="Hypothetical protein, domain 2"/>
    <property type="match status" value="1"/>
</dbReference>